<evidence type="ECO:0000256" key="4">
    <source>
        <dbReference type="SAM" id="MobiDB-lite"/>
    </source>
</evidence>
<keyword evidence="2 5" id="KW-1133">Transmembrane helix</keyword>
<dbReference type="Gene3D" id="1.20.1560.10">
    <property type="entry name" value="ABC transporter type 1, transmembrane domain"/>
    <property type="match status" value="1"/>
</dbReference>
<dbReference type="AlphaFoldDB" id="A0AAV4GDN3"/>
<gene>
    <name evidence="6" type="ORF">ElyMa_000651400</name>
</gene>
<feature type="region of interest" description="Disordered" evidence="4">
    <location>
        <begin position="1"/>
        <end position="70"/>
    </location>
</feature>
<sequence>MRNSEKIGDQNDDNILSQGEKDPNTKRQLVDNQELPPKYSATNGVNGTGQTPQDGADDSGEDGDGPQKKAPKVGVTELFRFATKEDKLLIYVAVFCSIIHGISYPAMVVLFAKAIELFVNHGKFDRLLDRVPDFLAYYNMSKEHCDDLEKFYNHERLSCDVLDDDFEDVFEEMDIISLQFMSARSGADIDNQGFPSLSVFSPSEYAQLRQALVRCVNEARQTVHESLLSASASFFYFPMQH</sequence>
<reference evidence="6 7" key="1">
    <citation type="journal article" date="2021" name="Elife">
        <title>Chloroplast acquisition without the gene transfer in kleptoplastic sea slugs, Plakobranchus ocellatus.</title>
        <authorList>
            <person name="Maeda T."/>
            <person name="Takahashi S."/>
            <person name="Yoshida T."/>
            <person name="Shimamura S."/>
            <person name="Takaki Y."/>
            <person name="Nagai Y."/>
            <person name="Toyoda A."/>
            <person name="Suzuki Y."/>
            <person name="Arimoto A."/>
            <person name="Ishii H."/>
            <person name="Satoh N."/>
            <person name="Nishiyama T."/>
            <person name="Hasebe M."/>
            <person name="Maruyama T."/>
            <person name="Minagawa J."/>
            <person name="Obokata J."/>
            <person name="Shigenobu S."/>
        </authorList>
    </citation>
    <scope>NUCLEOTIDE SEQUENCE [LARGE SCALE GENOMIC DNA]</scope>
</reference>
<protein>
    <submittedName>
        <fullName evidence="6">Multidrug resistance protein 1</fullName>
    </submittedName>
</protein>
<proteinExistence type="predicted"/>
<evidence type="ECO:0000256" key="3">
    <source>
        <dbReference type="ARBA" id="ARBA00023136"/>
    </source>
</evidence>
<keyword evidence="7" id="KW-1185">Reference proteome</keyword>
<accession>A0AAV4GDN3</accession>
<keyword evidence="3 5" id="KW-0472">Membrane</keyword>
<organism evidence="6 7">
    <name type="scientific">Elysia marginata</name>
    <dbReference type="NCBI Taxonomy" id="1093978"/>
    <lineage>
        <taxon>Eukaryota</taxon>
        <taxon>Metazoa</taxon>
        <taxon>Spiralia</taxon>
        <taxon>Lophotrochozoa</taxon>
        <taxon>Mollusca</taxon>
        <taxon>Gastropoda</taxon>
        <taxon>Heterobranchia</taxon>
        <taxon>Euthyneura</taxon>
        <taxon>Panpulmonata</taxon>
        <taxon>Sacoglossa</taxon>
        <taxon>Placobranchoidea</taxon>
        <taxon>Plakobranchidae</taxon>
        <taxon>Elysia</taxon>
    </lineage>
</organism>
<evidence type="ECO:0000256" key="5">
    <source>
        <dbReference type="SAM" id="Phobius"/>
    </source>
</evidence>
<dbReference type="InterPro" id="IPR036640">
    <property type="entry name" value="ABC1_TM_sf"/>
</dbReference>
<feature type="compositionally biased region" description="Polar residues" evidence="4">
    <location>
        <begin position="40"/>
        <end position="53"/>
    </location>
</feature>
<dbReference type="EMBL" id="BMAT01001337">
    <property type="protein sequence ID" value="GFR83507.1"/>
    <property type="molecule type" value="Genomic_DNA"/>
</dbReference>
<evidence type="ECO:0000256" key="2">
    <source>
        <dbReference type="ARBA" id="ARBA00022989"/>
    </source>
</evidence>
<feature type="transmembrane region" description="Helical" evidence="5">
    <location>
        <begin position="88"/>
        <end position="112"/>
    </location>
</feature>
<feature type="compositionally biased region" description="Acidic residues" evidence="4">
    <location>
        <begin position="55"/>
        <end position="64"/>
    </location>
</feature>
<evidence type="ECO:0000313" key="6">
    <source>
        <dbReference type="EMBL" id="GFR83507.1"/>
    </source>
</evidence>
<evidence type="ECO:0000313" key="7">
    <source>
        <dbReference type="Proteomes" id="UP000762676"/>
    </source>
</evidence>
<comment type="caution">
    <text evidence="6">The sequence shown here is derived from an EMBL/GenBank/DDBJ whole genome shotgun (WGS) entry which is preliminary data.</text>
</comment>
<feature type="compositionally biased region" description="Basic and acidic residues" evidence="4">
    <location>
        <begin position="19"/>
        <end position="29"/>
    </location>
</feature>
<dbReference type="Proteomes" id="UP000762676">
    <property type="component" value="Unassembled WGS sequence"/>
</dbReference>
<keyword evidence="1 5" id="KW-0812">Transmembrane</keyword>
<dbReference type="GO" id="GO:0016020">
    <property type="term" value="C:membrane"/>
    <property type="evidence" value="ECO:0007669"/>
    <property type="project" value="InterPro"/>
</dbReference>
<dbReference type="GO" id="GO:0005524">
    <property type="term" value="F:ATP binding"/>
    <property type="evidence" value="ECO:0007669"/>
    <property type="project" value="InterPro"/>
</dbReference>
<evidence type="ECO:0000256" key="1">
    <source>
        <dbReference type="ARBA" id="ARBA00022692"/>
    </source>
</evidence>
<name>A0AAV4GDN3_9GAST</name>